<sequence>MPRVLDPGRPARPEDERGEPYCDCDTCATAFHGPHRRSAPEASGPERAQLRLVHMPR</sequence>
<proteinExistence type="predicted"/>
<accession>A0A9W4H1X0</accession>
<protein>
    <submittedName>
        <fullName evidence="2">Uncharacterized protein</fullName>
    </submittedName>
</protein>
<gene>
    <name evidence="2" type="ORF">SBRY_30913</name>
</gene>
<organism evidence="2 3">
    <name type="scientific">Actinacidiphila bryophytorum</name>
    <dbReference type="NCBI Taxonomy" id="1436133"/>
    <lineage>
        <taxon>Bacteria</taxon>
        <taxon>Bacillati</taxon>
        <taxon>Actinomycetota</taxon>
        <taxon>Actinomycetes</taxon>
        <taxon>Kitasatosporales</taxon>
        <taxon>Streptomycetaceae</taxon>
        <taxon>Actinacidiphila</taxon>
    </lineage>
</organism>
<dbReference type="Proteomes" id="UP001153328">
    <property type="component" value="Unassembled WGS sequence"/>
</dbReference>
<evidence type="ECO:0000313" key="2">
    <source>
        <dbReference type="EMBL" id="CAG7643852.1"/>
    </source>
</evidence>
<name>A0A9W4H1X0_9ACTN</name>
<feature type="region of interest" description="Disordered" evidence="1">
    <location>
        <begin position="32"/>
        <end position="57"/>
    </location>
</feature>
<dbReference type="AlphaFoldDB" id="A0A9W4H1X0"/>
<evidence type="ECO:0000256" key="1">
    <source>
        <dbReference type="SAM" id="MobiDB-lite"/>
    </source>
</evidence>
<reference evidence="2" key="1">
    <citation type="submission" date="2021-06" db="EMBL/GenBank/DDBJ databases">
        <authorList>
            <person name="Arsene-Ploetze F."/>
        </authorList>
    </citation>
    <scope>NUCLEOTIDE SEQUENCE</scope>
    <source>
        <strain evidence="2">SBRY1</strain>
    </source>
</reference>
<dbReference type="EMBL" id="CAJVAX010000017">
    <property type="protein sequence ID" value="CAG7643852.1"/>
    <property type="molecule type" value="Genomic_DNA"/>
</dbReference>
<keyword evidence="3" id="KW-1185">Reference proteome</keyword>
<comment type="caution">
    <text evidence="2">The sequence shown here is derived from an EMBL/GenBank/DDBJ whole genome shotgun (WGS) entry which is preliminary data.</text>
</comment>
<evidence type="ECO:0000313" key="3">
    <source>
        <dbReference type="Proteomes" id="UP001153328"/>
    </source>
</evidence>